<accession>A0A1W2TUD7</accession>
<dbReference type="PROSITE" id="PS50048">
    <property type="entry name" value="ZN2_CY6_FUNGAL_2"/>
    <property type="match status" value="1"/>
</dbReference>
<evidence type="ECO:0000256" key="6">
    <source>
        <dbReference type="SAM" id="MobiDB-lite"/>
    </source>
</evidence>
<feature type="region of interest" description="Disordered" evidence="6">
    <location>
        <begin position="53"/>
        <end position="74"/>
    </location>
</feature>
<dbReference type="OMA" id="MLAPIAC"/>
<feature type="domain" description="Zn(2)-C6 fungal-type" evidence="7">
    <location>
        <begin position="96"/>
        <end position="126"/>
    </location>
</feature>
<sequence>MLHPTRTSIDVTGPAQLSLHLHDSARTRSFLCPGSASHVQAPPAAYCLRNTFRPPSSPEIRRTRAKREGPGRRREKTSVLRLYLCCAGDTMLAPIACSACRAKKQRCDRNLPGCTQCISAQQPCQYPDQHRRGLPPGFVNALESRLLETEKALYFALAEIHEGRIEHGDYNTAVDCPFGATRDQIKSEWMSMWAESPLTDRTKAGAWFLSRQRPREQQRAVHTSTPSSSTAMSTPADHAPIGTPYDFNAEPPLPSASSRSMGNSQSPPGLFPRSAASPSGTRPLTSPAKSSAGDVFISDRARHIAESNKKMYF</sequence>
<dbReference type="PANTHER" id="PTHR47338:SF5">
    <property type="entry name" value="ZN(II)2CYS6 TRANSCRIPTION FACTOR (EUROFUNG)"/>
    <property type="match status" value="1"/>
</dbReference>
<dbReference type="GO" id="GO:0000981">
    <property type="term" value="F:DNA-binding transcription factor activity, RNA polymerase II-specific"/>
    <property type="evidence" value="ECO:0007669"/>
    <property type="project" value="InterPro"/>
</dbReference>
<evidence type="ECO:0000313" key="9">
    <source>
        <dbReference type="Proteomes" id="UP000054516"/>
    </source>
</evidence>
<dbReference type="GO" id="GO:0005634">
    <property type="term" value="C:nucleus"/>
    <property type="evidence" value="ECO:0007669"/>
    <property type="project" value="UniProtKB-SubCell"/>
</dbReference>
<dbReference type="GO" id="GO:0008270">
    <property type="term" value="F:zinc ion binding"/>
    <property type="evidence" value="ECO:0007669"/>
    <property type="project" value="InterPro"/>
</dbReference>
<evidence type="ECO:0000259" key="7">
    <source>
        <dbReference type="PROSITE" id="PS50048"/>
    </source>
</evidence>
<dbReference type="InterPro" id="IPR036864">
    <property type="entry name" value="Zn2-C6_fun-type_DNA-bd_sf"/>
</dbReference>
<feature type="compositionally biased region" description="Polar residues" evidence="6">
    <location>
        <begin position="255"/>
        <end position="267"/>
    </location>
</feature>
<dbReference type="AlphaFoldDB" id="A0A1W2TUD7"/>
<protein>
    <submittedName>
        <fullName evidence="8">Putative C6 finger domain-containing protein</fullName>
    </submittedName>
</protein>
<dbReference type="Gene3D" id="4.10.240.10">
    <property type="entry name" value="Zn(2)-C6 fungal-type DNA-binding domain"/>
    <property type="match status" value="1"/>
</dbReference>
<evidence type="ECO:0000313" key="8">
    <source>
        <dbReference type="EMBL" id="GAP92229.2"/>
    </source>
</evidence>
<dbReference type="PANTHER" id="PTHR47338">
    <property type="entry name" value="ZN(II)2CYS6 TRANSCRIPTION FACTOR (EUROFUNG)-RELATED"/>
    <property type="match status" value="1"/>
</dbReference>
<proteinExistence type="predicted"/>
<dbReference type="SMART" id="SM00066">
    <property type="entry name" value="GAL4"/>
    <property type="match status" value="1"/>
</dbReference>
<feature type="compositionally biased region" description="Low complexity" evidence="6">
    <location>
        <begin position="223"/>
        <end position="236"/>
    </location>
</feature>
<evidence type="ECO:0000256" key="4">
    <source>
        <dbReference type="ARBA" id="ARBA00023163"/>
    </source>
</evidence>
<feature type="compositionally biased region" description="Basic and acidic residues" evidence="6">
    <location>
        <begin position="59"/>
        <end position="74"/>
    </location>
</feature>
<keyword evidence="9" id="KW-1185">Reference proteome</keyword>
<evidence type="ECO:0000256" key="1">
    <source>
        <dbReference type="ARBA" id="ARBA00004123"/>
    </source>
</evidence>
<evidence type="ECO:0000256" key="2">
    <source>
        <dbReference type="ARBA" id="ARBA00022723"/>
    </source>
</evidence>
<dbReference type="InterPro" id="IPR001138">
    <property type="entry name" value="Zn2Cys6_DnaBD"/>
</dbReference>
<evidence type="ECO:0000256" key="3">
    <source>
        <dbReference type="ARBA" id="ARBA00023015"/>
    </source>
</evidence>
<keyword evidence="5" id="KW-0539">Nucleus</keyword>
<dbReference type="CDD" id="cd00067">
    <property type="entry name" value="GAL4"/>
    <property type="match status" value="1"/>
</dbReference>
<dbReference type="Proteomes" id="UP000054516">
    <property type="component" value="Unassembled WGS sequence"/>
</dbReference>
<dbReference type="OrthoDB" id="3862662at2759"/>
<dbReference type="EMBL" id="DF977543">
    <property type="protein sequence ID" value="GAP92229.2"/>
    <property type="molecule type" value="Genomic_DNA"/>
</dbReference>
<feature type="region of interest" description="Disordered" evidence="6">
    <location>
        <begin position="210"/>
        <end position="298"/>
    </location>
</feature>
<reference evidence="8" key="1">
    <citation type="submission" date="2016-03" db="EMBL/GenBank/DDBJ databases">
        <title>Draft genome sequence of Rosellinia necatrix.</title>
        <authorList>
            <person name="Kanematsu S."/>
        </authorList>
    </citation>
    <scope>NUCLEOTIDE SEQUENCE [LARGE SCALE GENOMIC DNA]</scope>
    <source>
        <strain evidence="8">W97</strain>
    </source>
</reference>
<keyword evidence="3" id="KW-0805">Transcription regulation</keyword>
<keyword evidence="2" id="KW-0479">Metal-binding</keyword>
<keyword evidence="4" id="KW-0804">Transcription</keyword>
<gene>
    <name evidence="8" type="ORF">SAMD00023353_9800180</name>
</gene>
<feature type="compositionally biased region" description="Polar residues" evidence="6">
    <location>
        <begin position="276"/>
        <end position="289"/>
    </location>
</feature>
<comment type="subcellular location">
    <subcellularLocation>
        <location evidence="1">Nucleus</location>
    </subcellularLocation>
</comment>
<dbReference type="InterPro" id="IPR050815">
    <property type="entry name" value="TF_fung"/>
</dbReference>
<name>A0A1W2TUD7_ROSNE</name>
<dbReference type="Pfam" id="PF00172">
    <property type="entry name" value="Zn_clus"/>
    <property type="match status" value="1"/>
</dbReference>
<dbReference type="SUPFAM" id="SSF57701">
    <property type="entry name" value="Zn2/Cys6 DNA-binding domain"/>
    <property type="match status" value="1"/>
</dbReference>
<dbReference type="PROSITE" id="PS00463">
    <property type="entry name" value="ZN2_CY6_FUNGAL_1"/>
    <property type="match status" value="1"/>
</dbReference>
<organism evidence="8">
    <name type="scientific">Rosellinia necatrix</name>
    <name type="common">White root-rot fungus</name>
    <dbReference type="NCBI Taxonomy" id="77044"/>
    <lineage>
        <taxon>Eukaryota</taxon>
        <taxon>Fungi</taxon>
        <taxon>Dikarya</taxon>
        <taxon>Ascomycota</taxon>
        <taxon>Pezizomycotina</taxon>
        <taxon>Sordariomycetes</taxon>
        <taxon>Xylariomycetidae</taxon>
        <taxon>Xylariales</taxon>
        <taxon>Xylariaceae</taxon>
        <taxon>Rosellinia</taxon>
    </lineage>
</organism>
<evidence type="ECO:0000256" key="5">
    <source>
        <dbReference type="ARBA" id="ARBA00023242"/>
    </source>
</evidence>